<comment type="caution">
    <text evidence="4">The sequence shown here is derived from an EMBL/GenBank/DDBJ whole genome shotgun (WGS) entry which is preliminary data.</text>
</comment>
<dbReference type="Proteomes" id="UP000192578">
    <property type="component" value="Unassembled WGS sequence"/>
</dbReference>
<keyword evidence="1" id="KW-1015">Disulfide bond</keyword>
<organism evidence="4 5">
    <name type="scientific">Hypsibius exemplaris</name>
    <name type="common">Freshwater tardigrade</name>
    <dbReference type="NCBI Taxonomy" id="2072580"/>
    <lineage>
        <taxon>Eukaryota</taxon>
        <taxon>Metazoa</taxon>
        <taxon>Ecdysozoa</taxon>
        <taxon>Tardigrada</taxon>
        <taxon>Eutardigrada</taxon>
        <taxon>Parachela</taxon>
        <taxon>Hypsibioidea</taxon>
        <taxon>Hypsibiidae</taxon>
        <taxon>Hypsibius</taxon>
    </lineage>
</organism>
<dbReference type="SMART" id="SM00445">
    <property type="entry name" value="LINK"/>
    <property type="match status" value="1"/>
</dbReference>
<proteinExistence type="predicted"/>
<dbReference type="EMBL" id="MTYJ01000002">
    <property type="protein sequence ID" value="OQV25458.1"/>
    <property type="molecule type" value="Genomic_DNA"/>
</dbReference>
<protein>
    <recommendedName>
        <fullName evidence="3">Link domain-containing protein</fullName>
    </recommendedName>
</protein>
<name>A0A1W0XDH7_HYPEX</name>
<gene>
    <name evidence="4" type="ORF">BV898_00399</name>
</gene>
<dbReference type="OrthoDB" id="5359219at2759"/>
<dbReference type="SUPFAM" id="SSF56436">
    <property type="entry name" value="C-type lectin-like"/>
    <property type="match status" value="1"/>
</dbReference>
<keyword evidence="2" id="KW-0732">Signal</keyword>
<dbReference type="GO" id="GO:0005540">
    <property type="term" value="F:hyaluronic acid binding"/>
    <property type="evidence" value="ECO:0007669"/>
    <property type="project" value="InterPro"/>
</dbReference>
<dbReference type="PROSITE" id="PS50963">
    <property type="entry name" value="LINK_2"/>
    <property type="match status" value="1"/>
</dbReference>
<dbReference type="AlphaFoldDB" id="A0A1W0XDH7"/>
<reference evidence="5" key="1">
    <citation type="submission" date="2017-01" db="EMBL/GenBank/DDBJ databases">
        <title>Comparative genomics of anhydrobiosis in the tardigrade Hypsibius dujardini.</title>
        <authorList>
            <person name="Yoshida Y."/>
            <person name="Koutsovoulos G."/>
            <person name="Laetsch D."/>
            <person name="Stevens L."/>
            <person name="Kumar S."/>
            <person name="Horikawa D."/>
            <person name="Ishino K."/>
            <person name="Komine S."/>
            <person name="Tomita M."/>
            <person name="Blaxter M."/>
            <person name="Arakawa K."/>
        </authorList>
    </citation>
    <scope>NUCLEOTIDE SEQUENCE [LARGE SCALE GENOMIC DNA]</scope>
    <source>
        <strain evidence="5">Z151</strain>
    </source>
</reference>
<dbReference type="InterPro" id="IPR000538">
    <property type="entry name" value="Link_dom"/>
</dbReference>
<sequence>MAGASCALLLIYLFCFTHRSALSLALQAGNVEGSFPPVLAADERNSVRHPLTRCPGLLATCCRFQDQEDTKCTFDGDSCSVWQAAPGVRTFQVIEKLVPQIPERNPYAIAECLTGTNPNSVEPAVFESAPRVWTRTGRDARLTFKYLIPVAASGLLTNITVDAVFNTSRKPVRLTAVHGTRYEAWTHTTIYLRDLGMAYAIRFTAWAKCEQVIALDSIIIESLTATNETTCLPTTTSRPTTLTQTGLASAVTPVVRPTPRAEVFHLGGYIYNKTEAAQACATLGAVLATRDQLMAAWREGASWCSSGWVLDHKGGFYPNSNEMHLYGCGTPGHYGVMGPWNSVVKLGANCFGIKPRSKRDVPFSLDVRGFNRFLWSSYDRTNNCEHTVDGLICTAY</sequence>
<evidence type="ECO:0000313" key="5">
    <source>
        <dbReference type="Proteomes" id="UP000192578"/>
    </source>
</evidence>
<keyword evidence="5" id="KW-1185">Reference proteome</keyword>
<evidence type="ECO:0000259" key="3">
    <source>
        <dbReference type="PROSITE" id="PS50963"/>
    </source>
</evidence>
<feature type="chain" id="PRO_5012551591" description="Link domain-containing protein" evidence="2">
    <location>
        <begin position="22"/>
        <end position="396"/>
    </location>
</feature>
<feature type="signal peptide" evidence="2">
    <location>
        <begin position="1"/>
        <end position="21"/>
    </location>
</feature>
<evidence type="ECO:0000256" key="2">
    <source>
        <dbReference type="SAM" id="SignalP"/>
    </source>
</evidence>
<dbReference type="Gene3D" id="3.10.100.10">
    <property type="entry name" value="Mannose-Binding Protein A, subunit A"/>
    <property type="match status" value="1"/>
</dbReference>
<accession>A0A1W0XDH7</accession>
<dbReference type="InterPro" id="IPR016187">
    <property type="entry name" value="CTDL_fold"/>
</dbReference>
<dbReference type="InterPro" id="IPR016186">
    <property type="entry name" value="C-type_lectin-like/link_sf"/>
</dbReference>
<dbReference type="GO" id="GO:0007155">
    <property type="term" value="P:cell adhesion"/>
    <property type="evidence" value="ECO:0007669"/>
    <property type="project" value="InterPro"/>
</dbReference>
<evidence type="ECO:0000313" key="4">
    <source>
        <dbReference type="EMBL" id="OQV25458.1"/>
    </source>
</evidence>
<dbReference type="Pfam" id="PF00193">
    <property type="entry name" value="Xlink"/>
    <property type="match status" value="1"/>
</dbReference>
<evidence type="ECO:0000256" key="1">
    <source>
        <dbReference type="ARBA" id="ARBA00023157"/>
    </source>
</evidence>
<feature type="domain" description="Link" evidence="3">
    <location>
        <begin position="258"/>
        <end position="352"/>
    </location>
</feature>